<evidence type="ECO:0000313" key="5">
    <source>
        <dbReference type="Proteomes" id="UP001381693"/>
    </source>
</evidence>
<dbReference type="InterPro" id="IPR051217">
    <property type="entry name" value="Insect_Cuticle_Struc_Prot"/>
</dbReference>
<dbReference type="PANTHER" id="PTHR12236">
    <property type="entry name" value="STRUCTURAL CONTITUENT OF CUTICLE"/>
    <property type="match status" value="1"/>
</dbReference>
<dbReference type="Proteomes" id="UP001381693">
    <property type="component" value="Unassembled WGS sequence"/>
</dbReference>
<proteinExistence type="predicted"/>
<dbReference type="GO" id="GO:0005615">
    <property type="term" value="C:extracellular space"/>
    <property type="evidence" value="ECO:0007669"/>
    <property type="project" value="TreeGrafter"/>
</dbReference>
<evidence type="ECO:0008006" key="6">
    <source>
        <dbReference type="Google" id="ProtNLM"/>
    </source>
</evidence>
<reference evidence="4 5" key="1">
    <citation type="submission" date="2023-11" db="EMBL/GenBank/DDBJ databases">
        <title>Halocaridina rubra genome assembly.</title>
        <authorList>
            <person name="Smith C."/>
        </authorList>
    </citation>
    <scope>NUCLEOTIDE SEQUENCE [LARGE SCALE GENOMIC DNA]</scope>
    <source>
        <strain evidence="4">EP-1</strain>
        <tissue evidence="4">Whole</tissue>
    </source>
</reference>
<evidence type="ECO:0000256" key="3">
    <source>
        <dbReference type="SAM" id="SignalP"/>
    </source>
</evidence>
<feature type="chain" id="PRO_5042980034" description="Pro-resilin" evidence="3">
    <location>
        <begin position="25"/>
        <end position="317"/>
    </location>
</feature>
<dbReference type="GO" id="GO:0042302">
    <property type="term" value="F:structural constituent of cuticle"/>
    <property type="evidence" value="ECO:0007669"/>
    <property type="project" value="UniProtKB-UniRule"/>
</dbReference>
<keyword evidence="3" id="KW-0732">Signal</keyword>
<dbReference type="PROSITE" id="PS00233">
    <property type="entry name" value="CHIT_BIND_RR_1"/>
    <property type="match status" value="1"/>
</dbReference>
<name>A0AAN8X6A4_HALRR</name>
<dbReference type="PANTHER" id="PTHR12236:SF79">
    <property type="entry name" value="CUTICULAR PROTEIN 50CB-RELATED"/>
    <property type="match status" value="1"/>
</dbReference>
<comment type="caution">
    <text evidence="4">The sequence shown here is derived from an EMBL/GenBank/DDBJ whole genome shotgun (WGS) entry which is preliminary data.</text>
</comment>
<keyword evidence="5" id="KW-1185">Reference proteome</keyword>
<accession>A0AAN8X6A4</accession>
<sequence length="317" mass="36239">MLSQNVKTLFTAVIFVCLLSSSNTFPDDFSRIVQVRPDYHISSTTKGLPRIGPTFVRNHFLPRRRSFPTKVTAFQRAQYQPPYMISSYTYPSSSGNQASFTAYHDYSQSRSLTQPAPVQVTTFSQALTPHPVTRAPVQVLSQETNFENSEMEDDFEDSRDNSNEFSHSSVFFKVGDAETSYNIDHTRNKDEIEDFDFGFAKSAAGEQSEEEQPIEPPDIEQFTEQPEEESTSTTVPIAKAISHSSIEERQERSRPVQYSYKYRVESPFLDDPDFGHAEKRDGGRTRGRYYVRLPDGRTQVVDYYADETGYHPSITYI</sequence>
<dbReference type="InterPro" id="IPR031311">
    <property type="entry name" value="CHIT_BIND_RR_consensus"/>
</dbReference>
<dbReference type="PROSITE" id="PS51155">
    <property type="entry name" value="CHIT_BIND_RR_2"/>
    <property type="match status" value="1"/>
</dbReference>
<dbReference type="EMBL" id="JAXCGZ010011466">
    <property type="protein sequence ID" value="KAK7074758.1"/>
    <property type="molecule type" value="Genomic_DNA"/>
</dbReference>
<dbReference type="AlphaFoldDB" id="A0AAN8X6A4"/>
<dbReference type="InterPro" id="IPR000618">
    <property type="entry name" value="Insect_cuticle"/>
</dbReference>
<evidence type="ECO:0000256" key="2">
    <source>
        <dbReference type="PROSITE-ProRule" id="PRU00497"/>
    </source>
</evidence>
<keyword evidence="1 2" id="KW-0193">Cuticle</keyword>
<dbReference type="GO" id="GO:0031012">
    <property type="term" value="C:extracellular matrix"/>
    <property type="evidence" value="ECO:0007669"/>
    <property type="project" value="TreeGrafter"/>
</dbReference>
<gene>
    <name evidence="4" type="ORF">SK128_005741</name>
</gene>
<organism evidence="4 5">
    <name type="scientific">Halocaridina rubra</name>
    <name type="common">Hawaiian red shrimp</name>
    <dbReference type="NCBI Taxonomy" id="373956"/>
    <lineage>
        <taxon>Eukaryota</taxon>
        <taxon>Metazoa</taxon>
        <taxon>Ecdysozoa</taxon>
        <taxon>Arthropoda</taxon>
        <taxon>Crustacea</taxon>
        <taxon>Multicrustacea</taxon>
        <taxon>Malacostraca</taxon>
        <taxon>Eumalacostraca</taxon>
        <taxon>Eucarida</taxon>
        <taxon>Decapoda</taxon>
        <taxon>Pleocyemata</taxon>
        <taxon>Caridea</taxon>
        <taxon>Atyoidea</taxon>
        <taxon>Atyidae</taxon>
        <taxon>Halocaridina</taxon>
    </lineage>
</organism>
<evidence type="ECO:0000313" key="4">
    <source>
        <dbReference type="EMBL" id="KAK7074758.1"/>
    </source>
</evidence>
<feature type="signal peptide" evidence="3">
    <location>
        <begin position="1"/>
        <end position="24"/>
    </location>
</feature>
<evidence type="ECO:0000256" key="1">
    <source>
        <dbReference type="ARBA" id="ARBA00022460"/>
    </source>
</evidence>
<dbReference type="Pfam" id="PF00379">
    <property type="entry name" value="Chitin_bind_4"/>
    <property type="match status" value="1"/>
</dbReference>
<protein>
    <recommendedName>
        <fullName evidence="6">Pro-resilin</fullName>
    </recommendedName>
</protein>